<dbReference type="EMBL" id="JAOYFB010000001">
    <property type="protein sequence ID" value="KAK4002662.1"/>
    <property type="molecule type" value="Genomic_DNA"/>
</dbReference>
<reference evidence="2 3" key="1">
    <citation type="journal article" date="2023" name="Nucleic Acids Res.">
        <title>The hologenome of Daphnia magna reveals possible DNA methylation and microbiome-mediated evolution of the host genome.</title>
        <authorList>
            <person name="Chaturvedi A."/>
            <person name="Li X."/>
            <person name="Dhandapani V."/>
            <person name="Marshall H."/>
            <person name="Kissane S."/>
            <person name="Cuenca-Cambronero M."/>
            <person name="Asole G."/>
            <person name="Calvet F."/>
            <person name="Ruiz-Romero M."/>
            <person name="Marangio P."/>
            <person name="Guigo R."/>
            <person name="Rago D."/>
            <person name="Mirbahai L."/>
            <person name="Eastwood N."/>
            <person name="Colbourne J.K."/>
            <person name="Zhou J."/>
            <person name="Mallon E."/>
            <person name="Orsini L."/>
        </authorList>
    </citation>
    <scope>NUCLEOTIDE SEQUENCE [LARGE SCALE GENOMIC DNA]</scope>
    <source>
        <strain evidence="2">LRV0_1</strain>
    </source>
</reference>
<accession>A0ABQ9YPW8</accession>
<protein>
    <submittedName>
        <fullName evidence="2">Uncharacterized protein</fullName>
    </submittedName>
</protein>
<organism evidence="2 3">
    <name type="scientific">Daphnia magna</name>
    <dbReference type="NCBI Taxonomy" id="35525"/>
    <lineage>
        <taxon>Eukaryota</taxon>
        <taxon>Metazoa</taxon>
        <taxon>Ecdysozoa</taxon>
        <taxon>Arthropoda</taxon>
        <taxon>Crustacea</taxon>
        <taxon>Branchiopoda</taxon>
        <taxon>Diplostraca</taxon>
        <taxon>Cladocera</taxon>
        <taxon>Anomopoda</taxon>
        <taxon>Daphniidae</taxon>
        <taxon>Daphnia</taxon>
    </lineage>
</organism>
<name>A0ABQ9YPW8_9CRUS</name>
<proteinExistence type="predicted"/>
<gene>
    <name evidence="2" type="ORF">OUZ56_004474</name>
</gene>
<sequence>MLNNENIESNGAPKNKYCPRGDSKAQREKQVKRTAVDKKAVEMIAGFMRITVSSRGPSPKPVLVLNGKNITYQ</sequence>
<dbReference type="Proteomes" id="UP001234178">
    <property type="component" value="Unassembled WGS sequence"/>
</dbReference>
<evidence type="ECO:0000256" key="1">
    <source>
        <dbReference type="SAM" id="MobiDB-lite"/>
    </source>
</evidence>
<feature type="compositionally biased region" description="Basic and acidic residues" evidence="1">
    <location>
        <begin position="19"/>
        <end position="34"/>
    </location>
</feature>
<evidence type="ECO:0000313" key="3">
    <source>
        <dbReference type="Proteomes" id="UP001234178"/>
    </source>
</evidence>
<feature type="region of interest" description="Disordered" evidence="1">
    <location>
        <begin position="1"/>
        <end position="34"/>
    </location>
</feature>
<keyword evidence="3" id="KW-1185">Reference proteome</keyword>
<comment type="caution">
    <text evidence="2">The sequence shown here is derived from an EMBL/GenBank/DDBJ whole genome shotgun (WGS) entry which is preliminary data.</text>
</comment>
<evidence type="ECO:0000313" key="2">
    <source>
        <dbReference type="EMBL" id="KAK4002662.1"/>
    </source>
</evidence>